<dbReference type="AlphaFoldDB" id="A0A3N0BU31"/>
<name>A0A3N0BU31_9SPHI</name>
<accession>A0A3N0BU31</accession>
<sequence>MTEYQTIRLKLPKGFFNHLYRSVASKACLIISVFLTQIILSFQGITVLMAKSDTLLLNFKEKV</sequence>
<keyword evidence="1" id="KW-1133">Transmembrane helix</keyword>
<keyword evidence="1" id="KW-0812">Transmembrane</keyword>
<organism evidence="2 3">
    <name type="scientific">Pedobacter jejuensis</name>
    <dbReference type="NCBI Taxonomy" id="1268550"/>
    <lineage>
        <taxon>Bacteria</taxon>
        <taxon>Pseudomonadati</taxon>
        <taxon>Bacteroidota</taxon>
        <taxon>Sphingobacteriia</taxon>
        <taxon>Sphingobacteriales</taxon>
        <taxon>Sphingobacteriaceae</taxon>
        <taxon>Pedobacter</taxon>
    </lineage>
</organism>
<evidence type="ECO:0000313" key="2">
    <source>
        <dbReference type="EMBL" id="RNL52564.1"/>
    </source>
</evidence>
<keyword evidence="3" id="KW-1185">Reference proteome</keyword>
<feature type="transmembrane region" description="Helical" evidence="1">
    <location>
        <begin position="27"/>
        <end position="50"/>
    </location>
</feature>
<proteinExistence type="predicted"/>
<comment type="caution">
    <text evidence="2">The sequence shown here is derived from an EMBL/GenBank/DDBJ whole genome shotgun (WGS) entry which is preliminary data.</text>
</comment>
<reference evidence="2 3" key="1">
    <citation type="submission" date="2018-10" db="EMBL/GenBank/DDBJ databases">
        <title>Genome sequencing of Pedobacter jejuensis TNB23.</title>
        <authorList>
            <person name="Cho Y.-J."/>
            <person name="Cho A."/>
            <person name="Kim O.-S."/>
        </authorList>
    </citation>
    <scope>NUCLEOTIDE SEQUENCE [LARGE SCALE GENOMIC DNA]</scope>
    <source>
        <strain evidence="2 3">TNB23</strain>
    </source>
</reference>
<gene>
    <name evidence="2" type="ORF">D7004_13540</name>
</gene>
<dbReference type="EMBL" id="RBEE01000023">
    <property type="protein sequence ID" value="RNL52564.1"/>
    <property type="molecule type" value="Genomic_DNA"/>
</dbReference>
<protein>
    <submittedName>
        <fullName evidence="2">Uncharacterized protein</fullName>
    </submittedName>
</protein>
<evidence type="ECO:0000256" key="1">
    <source>
        <dbReference type="SAM" id="Phobius"/>
    </source>
</evidence>
<keyword evidence="1" id="KW-0472">Membrane</keyword>
<evidence type="ECO:0000313" key="3">
    <source>
        <dbReference type="Proteomes" id="UP000274046"/>
    </source>
</evidence>
<dbReference type="Proteomes" id="UP000274046">
    <property type="component" value="Unassembled WGS sequence"/>
</dbReference>